<evidence type="ECO:0000256" key="5">
    <source>
        <dbReference type="ARBA" id="ARBA00022692"/>
    </source>
</evidence>
<evidence type="ECO:0000256" key="3">
    <source>
        <dbReference type="ARBA" id="ARBA00022448"/>
    </source>
</evidence>
<comment type="function">
    <text evidence="9">Mediates both low-affinity uptake and efflux of sugar across the membrane.</text>
</comment>
<keyword evidence="3 9" id="KW-0813">Transport</keyword>
<evidence type="ECO:0000256" key="7">
    <source>
        <dbReference type="ARBA" id="ARBA00022989"/>
    </source>
</evidence>
<dbReference type="InterPro" id="IPR047664">
    <property type="entry name" value="SWEET"/>
</dbReference>
<evidence type="ECO:0000256" key="4">
    <source>
        <dbReference type="ARBA" id="ARBA00022597"/>
    </source>
</evidence>
<dbReference type="GO" id="GO:0051260">
    <property type="term" value="P:protein homooligomerization"/>
    <property type="evidence" value="ECO:0007669"/>
    <property type="project" value="UniProtKB-ARBA"/>
</dbReference>
<keyword evidence="5 9" id="KW-0812">Transmembrane</keyword>
<dbReference type="Gene3D" id="1.20.1280.290">
    <property type="match status" value="2"/>
</dbReference>
<evidence type="ECO:0000256" key="1">
    <source>
        <dbReference type="ARBA" id="ARBA00004127"/>
    </source>
</evidence>
<feature type="transmembrane region" description="Helical" evidence="9">
    <location>
        <begin position="46"/>
        <end position="65"/>
    </location>
</feature>
<protein>
    <recommendedName>
        <fullName evidence="9">Bidirectional sugar transporter SWEET</fullName>
    </recommendedName>
</protein>
<keyword evidence="6" id="KW-0677">Repeat</keyword>
<comment type="caution">
    <text evidence="9">Lacks conserved residue(s) required for the propagation of feature annotation.</text>
</comment>
<dbReference type="EMBL" id="JAWXYG010000009">
    <property type="protein sequence ID" value="KAK4262926.1"/>
    <property type="molecule type" value="Genomic_DNA"/>
</dbReference>
<accession>A0AAE1J353</accession>
<comment type="similarity">
    <text evidence="2 9">Belongs to the SWEET sugar transporter family.</text>
</comment>
<reference evidence="10" key="1">
    <citation type="submission" date="2023-10" db="EMBL/GenBank/DDBJ databases">
        <title>Chromosome-level genome of the transformable northern wattle, Acacia crassicarpa.</title>
        <authorList>
            <person name="Massaro I."/>
            <person name="Sinha N.R."/>
            <person name="Poethig S."/>
            <person name="Leichty A.R."/>
        </authorList>
    </citation>
    <scope>NUCLEOTIDE SEQUENCE</scope>
    <source>
        <strain evidence="10">Acra3RX</strain>
        <tissue evidence="10">Leaf</tissue>
    </source>
</reference>
<comment type="caution">
    <text evidence="10">The sequence shown here is derived from an EMBL/GenBank/DDBJ whole genome shotgun (WGS) entry which is preliminary data.</text>
</comment>
<dbReference type="InterPro" id="IPR004316">
    <property type="entry name" value="SWEET_rpt"/>
</dbReference>
<feature type="transmembrane region" description="Helical" evidence="9">
    <location>
        <begin position="132"/>
        <end position="153"/>
    </location>
</feature>
<feature type="transmembrane region" description="Helical" evidence="9">
    <location>
        <begin position="12"/>
        <end position="34"/>
    </location>
</feature>
<dbReference type="FunFam" id="1.20.1280.290:FF:000001">
    <property type="entry name" value="Bidirectional sugar transporter SWEET"/>
    <property type="match status" value="1"/>
</dbReference>
<proteinExistence type="inferred from homology"/>
<dbReference type="PANTHER" id="PTHR10791:SF130">
    <property type="entry name" value="BIDIRECTIONAL SUGAR TRANSPORTER SWEET6-RELATED"/>
    <property type="match status" value="1"/>
</dbReference>
<dbReference type="Proteomes" id="UP001293593">
    <property type="component" value="Unassembled WGS sequence"/>
</dbReference>
<gene>
    <name evidence="10" type="ORF">QN277_028416</name>
</gene>
<dbReference type="GO" id="GO:0016020">
    <property type="term" value="C:membrane"/>
    <property type="evidence" value="ECO:0007669"/>
    <property type="project" value="InterPro"/>
</dbReference>
<feature type="transmembrane region" description="Helical" evidence="9">
    <location>
        <begin position="103"/>
        <end position="126"/>
    </location>
</feature>
<keyword evidence="8 9" id="KW-0472">Membrane</keyword>
<comment type="subcellular location">
    <subcellularLocation>
        <location evidence="1">Endomembrane system</location>
        <topology evidence="1">Multi-pass membrane protein</topology>
    </subcellularLocation>
</comment>
<dbReference type="GO" id="GO:0051119">
    <property type="term" value="F:sugar transmembrane transporter activity"/>
    <property type="evidence" value="ECO:0007669"/>
    <property type="project" value="InterPro"/>
</dbReference>
<evidence type="ECO:0000256" key="8">
    <source>
        <dbReference type="ARBA" id="ARBA00023136"/>
    </source>
</evidence>
<keyword evidence="7 9" id="KW-1133">Transmembrane helix</keyword>
<evidence type="ECO:0000256" key="9">
    <source>
        <dbReference type="RuleBase" id="RU910715"/>
    </source>
</evidence>
<dbReference type="AlphaFoldDB" id="A0AAE1J353"/>
<sequence length="250" mass="27304">MTAAADVVQTVVGILGNIICGFLFLSPVPTFVGIWKKGSVQEFSPAPYLATLVNCMVWTLYSLPIVHPNSILVLTINGSGVVIEVVFIVLFLIYSPPKKRVKVLAWVILELIFMAAFTVLTLTLAHSHKKRSAIVGTFCIIFNIMMYAAPLAVMKLVITTKSVEFMPFSISLAAFGNGVAWTTYALIRFDPFITVPNGLGTLLAVAQLILYATYYKNTKRLMSERKAKGEMNLSEVVVGHGADKNEAAPK</sequence>
<evidence type="ECO:0000313" key="11">
    <source>
        <dbReference type="Proteomes" id="UP001293593"/>
    </source>
</evidence>
<feature type="transmembrane region" description="Helical" evidence="9">
    <location>
        <begin position="71"/>
        <end position="94"/>
    </location>
</feature>
<evidence type="ECO:0000256" key="6">
    <source>
        <dbReference type="ARBA" id="ARBA00022737"/>
    </source>
</evidence>
<keyword evidence="11" id="KW-1185">Reference proteome</keyword>
<dbReference type="FunFam" id="1.20.1280.290:FF:000002">
    <property type="entry name" value="Bidirectional sugar transporter SWEET"/>
    <property type="match status" value="1"/>
</dbReference>
<organism evidence="10 11">
    <name type="scientific">Acacia crassicarpa</name>
    <name type="common">northern wattle</name>
    <dbReference type="NCBI Taxonomy" id="499986"/>
    <lineage>
        <taxon>Eukaryota</taxon>
        <taxon>Viridiplantae</taxon>
        <taxon>Streptophyta</taxon>
        <taxon>Embryophyta</taxon>
        <taxon>Tracheophyta</taxon>
        <taxon>Spermatophyta</taxon>
        <taxon>Magnoliopsida</taxon>
        <taxon>eudicotyledons</taxon>
        <taxon>Gunneridae</taxon>
        <taxon>Pentapetalae</taxon>
        <taxon>rosids</taxon>
        <taxon>fabids</taxon>
        <taxon>Fabales</taxon>
        <taxon>Fabaceae</taxon>
        <taxon>Caesalpinioideae</taxon>
        <taxon>mimosoid clade</taxon>
        <taxon>Acacieae</taxon>
        <taxon>Acacia</taxon>
    </lineage>
</organism>
<feature type="transmembrane region" description="Helical" evidence="9">
    <location>
        <begin position="193"/>
        <end position="215"/>
    </location>
</feature>
<dbReference type="GO" id="GO:0012505">
    <property type="term" value="C:endomembrane system"/>
    <property type="evidence" value="ECO:0007669"/>
    <property type="project" value="UniProtKB-SubCell"/>
</dbReference>
<evidence type="ECO:0000313" key="10">
    <source>
        <dbReference type="EMBL" id="KAK4262926.1"/>
    </source>
</evidence>
<evidence type="ECO:0000256" key="2">
    <source>
        <dbReference type="ARBA" id="ARBA00007809"/>
    </source>
</evidence>
<keyword evidence="4 9" id="KW-0762">Sugar transport</keyword>
<dbReference type="Pfam" id="PF03083">
    <property type="entry name" value="MtN3_slv"/>
    <property type="match status" value="2"/>
</dbReference>
<dbReference type="PANTHER" id="PTHR10791">
    <property type="entry name" value="RAG1-ACTIVATING PROTEIN 1"/>
    <property type="match status" value="1"/>
</dbReference>
<name>A0AAE1J353_9FABA</name>